<keyword evidence="2" id="KW-1133">Transmembrane helix</keyword>
<organism evidence="4 5">
    <name type="scientific">Aspergillus heteromorphus CBS 117.55</name>
    <dbReference type="NCBI Taxonomy" id="1448321"/>
    <lineage>
        <taxon>Eukaryota</taxon>
        <taxon>Fungi</taxon>
        <taxon>Dikarya</taxon>
        <taxon>Ascomycota</taxon>
        <taxon>Pezizomycotina</taxon>
        <taxon>Eurotiomycetes</taxon>
        <taxon>Eurotiomycetidae</taxon>
        <taxon>Eurotiales</taxon>
        <taxon>Aspergillaceae</taxon>
        <taxon>Aspergillus</taxon>
        <taxon>Aspergillus subgen. Circumdati</taxon>
    </lineage>
</organism>
<dbReference type="GO" id="GO:0009247">
    <property type="term" value="P:glycolipid biosynthetic process"/>
    <property type="evidence" value="ECO:0007669"/>
    <property type="project" value="TreeGrafter"/>
</dbReference>
<dbReference type="PANTHER" id="PTHR12286:SF5">
    <property type="entry name" value="SACCHAROPINE DEHYDROGENASE-LIKE OXIDOREDUCTASE"/>
    <property type="match status" value="1"/>
</dbReference>
<comment type="caution">
    <text evidence="4">The sequence shown here is derived from an EMBL/GenBank/DDBJ whole genome shotgun (WGS) entry which is preliminary data.</text>
</comment>
<evidence type="ECO:0000313" key="5">
    <source>
        <dbReference type="Proteomes" id="UP000247233"/>
    </source>
</evidence>
<accession>A0A317W6H4</accession>
<gene>
    <name evidence="4" type="ORF">BO70DRAFT_338187</name>
</gene>
<dbReference type="AlphaFoldDB" id="A0A317W6H4"/>
<dbReference type="Proteomes" id="UP000247233">
    <property type="component" value="Unassembled WGS sequence"/>
</dbReference>
<name>A0A317W6H4_9EURO</name>
<dbReference type="RefSeq" id="XP_025398773.1">
    <property type="nucleotide sequence ID" value="XM_025541184.1"/>
</dbReference>
<proteinExistence type="inferred from homology"/>
<dbReference type="GO" id="GO:0005739">
    <property type="term" value="C:mitochondrion"/>
    <property type="evidence" value="ECO:0007669"/>
    <property type="project" value="TreeGrafter"/>
</dbReference>
<dbReference type="OrthoDB" id="10268090at2759"/>
<dbReference type="InterPro" id="IPR036291">
    <property type="entry name" value="NAD(P)-bd_dom_sf"/>
</dbReference>
<evidence type="ECO:0000313" key="4">
    <source>
        <dbReference type="EMBL" id="PWY79750.1"/>
    </source>
</evidence>
<keyword evidence="5" id="KW-1185">Reference proteome</keyword>
<reference evidence="4 5" key="1">
    <citation type="submission" date="2016-12" db="EMBL/GenBank/DDBJ databases">
        <title>The genomes of Aspergillus section Nigri reveals drivers in fungal speciation.</title>
        <authorList>
            <consortium name="DOE Joint Genome Institute"/>
            <person name="Vesth T.C."/>
            <person name="Nybo J."/>
            <person name="Theobald S."/>
            <person name="Brandl J."/>
            <person name="Frisvad J.C."/>
            <person name="Nielsen K.F."/>
            <person name="Lyhne E.K."/>
            <person name="Kogle M.E."/>
            <person name="Kuo A."/>
            <person name="Riley R."/>
            <person name="Clum A."/>
            <person name="Nolan M."/>
            <person name="Lipzen A."/>
            <person name="Salamov A."/>
            <person name="Henrissat B."/>
            <person name="Wiebenga A."/>
            <person name="De Vries R.P."/>
            <person name="Grigoriev I.V."/>
            <person name="Mortensen U.H."/>
            <person name="Andersen M.R."/>
            <person name="Baker S.E."/>
        </authorList>
    </citation>
    <scope>NUCLEOTIDE SEQUENCE [LARGE SCALE GENOMIC DNA]</scope>
    <source>
        <strain evidence="4 5">CBS 117.55</strain>
    </source>
</reference>
<dbReference type="Pfam" id="PF03435">
    <property type="entry name" value="Sacchrp_dh_NADP"/>
    <property type="match status" value="1"/>
</dbReference>
<dbReference type="InterPro" id="IPR005097">
    <property type="entry name" value="Sacchrp_dh_NADP-bd"/>
</dbReference>
<dbReference type="GO" id="GO:0005886">
    <property type="term" value="C:plasma membrane"/>
    <property type="evidence" value="ECO:0007669"/>
    <property type="project" value="TreeGrafter"/>
</dbReference>
<dbReference type="SUPFAM" id="SSF51735">
    <property type="entry name" value="NAD(P)-binding Rossmann-fold domains"/>
    <property type="match status" value="1"/>
</dbReference>
<evidence type="ECO:0000256" key="1">
    <source>
        <dbReference type="ARBA" id="ARBA00038048"/>
    </source>
</evidence>
<sequence length="412" mass="45023">MESKPYDVVLLGPTGYTGRFCAEHIVKHLPTTLKWALAGRSLQKIESIAQELKALNPDRADPDVLAVQLTREELHPLAQKTLVIINCVGPYHLYSTPVIEACASNGTHYVDATGETPWVREIIEKYHETAKANGAIIIPSVGIESAPADLLTWALVKRVREDLSSHTREVICAINEMTSSGASGGTLSTILSTFDTLTVSDLLKSASPFTLAASAPPSDIPAEPLLAKLSGVRSVRDMGTLTTSPSGLADITIVHRSSTLMPEFYGPRFYFRQFLRARNTLTGILFHYVFLLAVFLLILPPVRALARRYVYAPGSGPRIEDSVNDQVEYRAVATADQAGVAPKRVLGKLTYRGTMYAFTGMSLAEAAMVLIECEEKVRRVSRGGIVTTATLGQEFVDRWEKVGCFLETRVVD</sequence>
<dbReference type="GO" id="GO:0005811">
    <property type="term" value="C:lipid droplet"/>
    <property type="evidence" value="ECO:0007669"/>
    <property type="project" value="TreeGrafter"/>
</dbReference>
<protein>
    <submittedName>
        <fullName evidence="4">Saccharopine dehydrogenase</fullName>
    </submittedName>
</protein>
<evidence type="ECO:0000259" key="3">
    <source>
        <dbReference type="Pfam" id="PF03435"/>
    </source>
</evidence>
<evidence type="ECO:0000256" key="2">
    <source>
        <dbReference type="SAM" id="Phobius"/>
    </source>
</evidence>
<dbReference type="InterPro" id="IPR051276">
    <property type="entry name" value="Saccharopine_DH-like_oxidrdct"/>
</dbReference>
<dbReference type="FunFam" id="3.40.50.720:FF:000592">
    <property type="entry name" value="Similar to saccharopine dehydrogenase"/>
    <property type="match status" value="1"/>
</dbReference>
<dbReference type="EMBL" id="MSFL01000015">
    <property type="protein sequence ID" value="PWY79750.1"/>
    <property type="molecule type" value="Genomic_DNA"/>
</dbReference>
<dbReference type="GeneID" id="37063421"/>
<keyword evidence="2" id="KW-0472">Membrane</keyword>
<feature type="transmembrane region" description="Helical" evidence="2">
    <location>
        <begin position="281"/>
        <end position="299"/>
    </location>
</feature>
<feature type="domain" description="Saccharopine dehydrogenase NADP binding" evidence="3">
    <location>
        <begin position="8"/>
        <end position="138"/>
    </location>
</feature>
<comment type="similarity">
    <text evidence="1">Belongs to the saccharopine dehydrogenase family.</text>
</comment>
<keyword evidence="2" id="KW-0812">Transmembrane</keyword>
<dbReference type="PANTHER" id="PTHR12286">
    <property type="entry name" value="SACCHAROPINE DEHYDROGENASE-LIKE OXIDOREDUCTASE"/>
    <property type="match status" value="1"/>
</dbReference>
<dbReference type="Gene3D" id="3.40.50.720">
    <property type="entry name" value="NAD(P)-binding Rossmann-like Domain"/>
    <property type="match status" value="1"/>
</dbReference>
<dbReference type="VEuPathDB" id="FungiDB:BO70DRAFT_338187"/>